<dbReference type="Pfam" id="PF01408">
    <property type="entry name" value="GFO_IDH_MocA"/>
    <property type="match status" value="1"/>
</dbReference>
<feature type="domain" description="Gfo/Idh/MocA-like oxidoreductase N-terminal" evidence="3">
    <location>
        <begin position="2"/>
        <end position="119"/>
    </location>
</feature>
<dbReference type="InterPro" id="IPR055170">
    <property type="entry name" value="GFO_IDH_MocA-like_dom"/>
</dbReference>
<gene>
    <name evidence="5" type="ORF">MPAN_006610</name>
</gene>
<reference evidence="5" key="1">
    <citation type="submission" date="2021-01" db="EMBL/GenBank/DDBJ databases">
        <title>Draft genome sequence of Acholeplasmataceae bacterium strain Mahy22.</title>
        <authorList>
            <person name="Watanabe M."/>
            <person name="Kojima H."/>
            <person name="Fukui M."/>
        </authorList>
    </citation>
    <scope>NUCLEOTIDE SEQUENCE</scope>
    <source>
        <strain evidence="5">Mahy22</strain>
    </source>
</reference>
<feature type="domain" description="GFO/IDH/MocA-like oxidoreductase" evidence="4">
    <location>
        <begin position="131"/>
        <end position="232"/>
    </location>
</feature>
<dbReference type="InterPro" id="IPR036291">
    <property type="entry name" value="NAD(P)-bd_dom_sf"/>
</dbReference>
<dbReference type="RefSeq" id="WP_176238604.1">
    <property type="nucleotide sequence ID" value="NZ_AP024412.1"/>
</dbReference>
<dbReference type="EMBL" id="AP024412">
    <property type="protein sequence ID" value="BCR35768.1"/>
    <property type="molecule type" value="Genomic_DNA"/>
</dbReference>
<organism evidence="5 6">
    <name type="scientific">Mariniplasma anaerobium</name>
    <dbReference type="NCBI Taxonomy" id="2735436"/>
    <lineage>
        <taxon>Bacteria</taxon>
        <taxon>Bacillati</taxon>
        <taxon>Mycoplasmatota</taxon>
        <taxon>Mollicutes</taxon>
        <taxon>Acholeplasmatales</taxon>
        <taxon>Acholeplasmataceae</taxon>
        <taxon>Mariniplasma</taxon>
    </lineage>
</organism>
<dbReference type="Gene3D" id="3.30.360.10">
    <property type="entry name" value="Dihydrodipicolinate Reductase, domain 2"/>
    <property type="match status" value="1"/>
</dbReference>
<evidence type="ECO:0000259" key="3">
    <source>
        <dbReference type="Pfam" id="PF01408"/>
    </source>
</evidence>
<keyword evidence="2" id="KW-0560">Oxidoreductase</keyword>
<accession>A0A7U9TIC3</accession>
<name>A0A7U9TIC3_9MOLU</name>
<keyword evidence="6" id="KW-1185">Reference proteome</keyword>
<evidence type="ECO:0000313" key="6">
    <source>
        <dbReference type="Proteomes" id="UP000620133"/>
    </source>
</evidence>
<dbReference type="Pfam" id="PF22725">
    <property type="entry name" value="GFO_IDH_MocA_C3"/>
    <property type="match status" value="1"/>
</dbReference>
<dbReference type="SUPFAM" id="SSF51735">
    <property type="entry name" value="NAD(P)-binding Rossmann-fold domains"/>
    <property type="match status" value="1"/>
</dbReference>
<dbReference type="AlphaFoldDB" id="A0A7U9TIC3"/>
<dbReference type="GO" id="GO:0016491">
    <property type="term" value="F:oxidoreductase activity"/>
    <property type="evidence" value="ECO:0007669"/>
    <property type="project" value="UniProtKB-KW"/>
</dbReference>
<dbReference type="InterPro" id="IPR000683">
    <property type="entry name" value="Gfo/Idh/MocA-like_OxRdtase_N"/>
</dbReference>
<dbReference type="SUPFAM" id="SSF55347">
    <property type="entry name" value="Glyceraldehyde-3-phosphate dehydrogenase-like, C-terminal domain"/>
    <property type="match status" value="1"/>
</dbReference>
<dbReference type="Gene3D" id="3.40.50.720">
    <property type="entry name" value="NAD(P)-binding Rossmann-like Domain"/>
    <property type="match status" value="1"/>
</dbReference>
<protein>
    <submittedName>
        <fullName evidence="5">Dehydrogenase</fullName>
    </submittedName>
</protein>
<dbReference type="PANTHER" id="PTHR22604:SF105">
    <property type="entry name" value="TRANS-1,2-DIHYDROBENZENE-1,2-DIOL DEHYDROGENASE"/>
    <property type="match status" value="1"/>
</dbReference>
<dbReference type="Proteomes" id="UP000620133">
    <property type="component" value="Chromosome"/>
</dbReference>
<comment type="similarity">
    <text evidence="1">Belongs to the Gfo/Idh/MocA family.</text>
</comment>
<proteinExistence type="inferred from homology"/>
<evidence type="ECO:0000256" key="1">
    <source>
        <dbReference type="ARBA" id="ARBA00010928"/>
    </source>
</evidence>
<evidence type="ECO:0000313" key="5">
    <source>
        <dbReference type="EMBL" id="BCR35768.1"/>
    </source>
</evidence>
<sequence>MIRFGIVGAGGIAEKFATDIKSVKNAKAVAIASRDLERANKFKDKFNLDYAFDSYEKMAESDLIDAVYIATPHSFHKEQSIMFMNHKKHVLCEKPIAVNSQQFEDMVVSSQKNKVLLMEAMWTKFLPATIKLREVVHSGVLGKLKHAYIEFGQDLRHIGGDTGRLFNMNLAGGCLLDMGIYPLSYTLNLTDSSVKTIKAKAEFHHTGVDTKSIVDFVFDDGSSAKLISSFMEVLDAPSVFEFEKGNIVVDHFHKSEKVIIKDKTYYFPHVSGGFEYEIEAFSKTIEDGLLENDIMTHEQTRKSMKLLDRTRKVFGLKYPFED</sequence>
<dbReference type="PANTHER" id="PTHR22604">
    <property type="entry name" value="OXIDOREDUCTASES"/>
    <property type="match status" value="1"/>
</dbReference>
<dbReference type="InterPro" id="IPR050984">
    <property type="entry name" value="Gfo/Idh/MocA_domain"/>
</dbReference>
<dbReference type="KEGG" id="manr:MPAN_006610"/>
<evidence type="ECO:0000256" key="2">
    <source>
        <dbReference type="ARBA" id="ARBA00023002"/>
    </source>
</evidence>
<evidence type="ECO:0000259" key="4">
    <source>
        <dbReference type="Pfam" id="PF22725"/>
    </source>
</evidence>
<dbReference type="GO" id="GO:0000166">
    <property type="term" value="F:nucleotide binding"/>
    <property type="evidence" value="ECO:0007669"/>
    <property type="project" value="InterPro"/>
</dbReference>